<dbReference type="InterPro" id="IPR001091">
    <property type="entry name" value="RM_Methyltransferase"/>
</dbReference>
<dbReference type="GO" id="GO:0003677">
    <property type="term" value="F:DNA binding"/>
    <property type="evidence" value="ECO:0007669"/>
    <property type="project" value="UniProtKB-KW"/>
</dbReference>
<dbReference type="InterPro" id="IPR029063">
    <property type="entry name" value="SAM-dependent_MTases_sf"/>
</dbReference>
<comment type="caution">
    <text evidence="11">The sequence shown here is derived from an EMBL/GenBank/DDBJ whole genome shotgun (WGS) entry which is preliminary data.</text>
</comment>
<dbReference type="AlphaFoldDB" id="A0A0F9RHY4"/>
<dbReference type="GO" id="GO:0015667">
    <property type="term" value="F:site-specific DNA-methyltransferase (cytosine-N4-specific) activity"/>
    <property type="evidence" value="ECO:0007669"/>
    <property type="project" value="UniProtKB-EC"/>
</dbReference>
<evidence type="ECO:0000256" key="2">
    <source>
        <dbReference type="ARBA" id="ARBA00012185"/>
    </source>
</evidence>
<feature type="compositionally biased region" description="Polar residues" evidence="9">
    <location>
        <begin position="374"/>
        <end position="384"/>
    </location>
</feature>
<keyword evidence="3" id="KW-0489">Methyltransferase</keyword>
<dbReference type="PROSITE" id="PS00093">
    <property type="entry name" value="N4_MTASE"/>
    <property type="match status" value="1"/>
</dbReference>
<evidence type="ECO:0000256" key="4">
    <source>
        <dbReference type="ARBA" id="ARBA00022679"/>
    </source>
</evidence>
<keyword evidence="5" id="KW-0949">S-adenosyl-L-methionine</keyword>
<dbReference type="GO" id="GO:0032259">
    <property type="term" value="P:methylation"/>
    <property type="evidence" value="ECO:0007669"/>
    <property type="project" value="UniProtKB-KW"/>
</dbReference>
<sequence>MSILRGILDGGKMEPFYQDNHNTIYCLDFRKNELPDNSIQCVVTSPPYWGLRKYSGEQELIWGDNHCKHDWHTREWLMHNGRGDAQKSGKYSTQEAIPDMPHSDNTCSLCGAWKGAYGLEPTPELYVQHTIEILREIRRVLRKDGVVFWNIGDSYFTKPKSNYGGKAAGLQSKNYGTGETELGYRQSGGKFKSLMQQGYKNKDLCLIPFRVALAAQSDGWWVRSVIIWNKPNPMPESVKDRPTESHEYILMLTKSAKYYWDADAVREAQTGNAHSRGTEANVEGYYEARGSYKGFRTPNVELPAGRNIRTVWEFPTQPYPEAHFAVFPEKLPETCIKAATPEVGCCSKCGSPWERMIERTGHINKREPAHAPKSNPTKTDSTGWAPLTTATDKWQPTCKCNADKVPSIVLDPFLGAGTTLLVAKKLNRYGGGYELSEEYCRLATERMKQQVLL</sequence>
<dbReference type="PRINTS" id="PR00508">
    <property type="entry name" value="S21N4MTFRASE"/>
</dbReference>
<comment type="catalytic activity">
    <reaction evidence="8">
        <text>a 2'-deoxycytidine in DNA + S-adenosyl-L-methionine = an N(4)-methyl-2'-deoxycytidine in DNA + S-adenosyl-L-homocysteine + H(+)</text>
        <dbReference type="Rhea" id="RHEA:16857"/>
        <dbReference type="Rhea" id="RHEA-COMP:11369"/>
        <dbReference type="Rhea" id="RHEA-COMP:13674"/>
        <dbReference type="ChEBI" id="CHEBI:15378"/>
        <dbReference type="ChEBI" id="CHEBI:57856"/>
        <dbReference type="ChEBI" id="CHEBI:59789"/>
        <dbReference type="ChEBI" id="CHEBI:85452"/>
        <dbReference type="ChEBI" id="CHEBI:137933"/>
        <dbReference type="EC" id="2.1.1.113"/>
    </reaction>
</comment>
<comment type="similarity">
    <text evidence="1">Belongs to the N(4)/N(6)-methyltransferase family. N(4) subfamily.</text>
</comment>
<evidence type="ECO:0000256" key="1">
    <source>
        <dbReference type="ARBA" id="ARBA00010203"/>
    </source>
</evidence>
<dbReference type="GO" id="GO:0009307">
    <property type="term" value="P:DNA restriction-modification system"/>
    <property type="evidence" value="ECO:0007669"/>
    <property type="project" value="UniProtKB-KW"/>
</dbReference>
<protein>
    <recommendedName>
        <fullName evidence="2">site-specific DNA-methyltransferase (cytosine-N(4)-specific)</fullName>
        <ecNumber evidence="2">2.1.1.113</ecNumber>
    </recommendedName>
</protein>
<keyword evidence="7" id="KW-0238">DNA-binding</keyword>
<feature type="domain" description="DNA methylase N-4/N-6" evidence="10">
    <location>
        <begin position="39"/>
        <end position="342"/>
    </location>
</feature>
<organism evidence="11">
    <name type="scientific">marine sediment metagenome</name>
    <dbReference type="NCBI Taxonomy" id="412755"/>
    <lineage>
        <taxon>unclassified sequences</taxon>
        <taxon>metagenomes</taxon>
        <taxon>ecological metagenomes</taxon>
    </lineage>
</organism>
<evidence type="ECO:0000256" key="3">
    <source>
        <dbReference type="ARBA" id="ARBA00022603"/>
    </source>
</evidence>
<keyword evidence="6" id="KW-0680">Restriction system</keyword>
<dbReference type="SUPFAM" id="SSF53335">
    <property type="entry name" value="S-adenosyl-L-methionine-dependent methyltransferases"/>
    <property type="match status" value="1"/>
</dbReference>
<dbReference type="EC" id="2.1.1.113" evidence="2"/>
<evidence type="ECO:0000256" key="9">
    <source>
        <dbReference type="SAM" id="MobiDB-lite"/>
    </source>
</evidence>
<evidence type="ECO:0000259" key="10">
    <source>
        <dbReference type="Pfam" id="PF01555"/>
    </source>
</evidence>
<proteinExistence type="inferred from homology"/>
<evidence type="ECO:0000256" key="7">
    <source>
        <dbReference type="ARBA" id="ARBA00023125"/>
    </source>
</evidence>
<dbReference type="GO" id="GO:0008170">
    <property type="term" value="F:N-methyltransferase activity"/>
    <property type="evidence" value="ECO:0007669"/>
    <property type="project" value="InterPro"/>
</dbReference>
<reference evidence="11" key="1">
    <citation type="journal article" date="2015" name="Nature">
        <title>Complex archaea that bridge the gap between prokaryotes and eukaryotes.</title>
        <authorList>
            <person name="Spang A."/>
            <person name="Saw J.H."/>
            <person name="Jorgensen S.L."/>
            <person name="Zaremba-Niedzwiedzka K."/>
            <person name="Martijn J."/>
            <person name="Lind A.E."/>
            <person name="van Eijk R."/>
            <person name="Schleper C."/>
            <person name="Guy L."/>
            <person name="Ettema T.J."/>
        </authorList>
    </citation>
    <scope>NUCLEOTIDE SEQUENCE</scope>
</reference>
<dbReference type="InterPro" id="IPR002941">
    <property type="entry name" value="DNA_methylase_N4/N6"/>
</dbReference>
<name>A0A0F9RHY4_9ZZZZ</name>
<evidence type="ECO:0000313" key="11">
    <source>
        <dbReference type="EMBL" id="KKN16883.1"/>
    </source>
</evidence>
<dbReference type="EMBL" id="LAZR01003572">
    <property type="protein sequence ID" value="KKN16883.1"/>
    <property type="molecule type" value="Genomic_DNA"/>
</dbReference>
<dbReference type="InterPro" id="IPR017985">
    <property type="entry name" value="MeTrfase_CN4_CS"/>
</dbReference>
<accession>A0A0F9RHY4</accession>
<feature type="region of interest" description="Disordered" evidence="9">
    <location>
        <begin position="362"/>
        <end position="384"/>
    </location>
</feature>
<evidence type="ECO:0000256" key="5">
    <source>
        <dbReference type="ARBA" id="ARBA00022691"/>
    </source>
</evidence>
<keyword evidence="4" id="KW-0808">Transferase</keyword>
<evidence type="ECO:0000256" key="6">
    <source>
        <dbReference type="ARBA" id="ARBA00022747"/>
    </source>
</evidence>
<dbReference type="Gene3D" id="3.40.50.150">
    <property type="entry name" value="Vaccinia Virus protein VP39"/>
    <property type="match status" value="2"/>
</dbReference>
<evidence type="ECO:0000256" key="8">
    <source>
        <dbReference type="ARBA" id="ARBA00049120"/>
    </source>
</evidence>
<feature type="domain" description="DNA methylase N-4/N-6" evidence="10">
    <location>
        <begin position="407"/>
        <end position="445"/>
    </location>
</feature>
<dbReference type="Pfam" id="PF01555">
    <property type="entry name" value="N6_N4_Mtase"/>
    <property type="match status" value="2"/>
</dbReference>
<gene>
    <name evidence="11" type="ORF">LCGC14_0971450</name>
</gene>